<organism evidence="2">
    <name type="scientific">uncultured Gemmatimonadaceae bacterium</name>
    <dbReference type="NCBI Taxonomy" id="246130"/>
    <lineage>
        <taxon>Bacteria</taxon>
        <taxon>Pseudomonadati</taxon>
        <taxon>Gemmatimonadota</taxon>
        <taxon>Gemmatimonadia</taxon>
        <taxon>Gemmatimonadales</taxon>
        <taxon>Gemmatimonadaceae</taxon>
        <taxon>environmental samples</taxon>
    </lineage>
</organism>
<protein>
    <submittedName>
        <fullName evidence="2">Omega-amino acid--pyruvate aminotransferase</fullName>
        <ecNumber evidence="2">2.6.1.18</ecNumber>
    </submittedName>
</protein>
<feature type="compositionally biased region" description="Basic and acidic residues" evidence="1">
    <location>
        <begin position="23"/>
        <end position="34"/>
    </location>
</feature>
<keyword evidence="2" id="KW-0670">Pyruvate</keyword>
<feature type="non-terminal residue" evidence="2">
    <location>
        <position position="53"/>
    </location>
</feature>
<proteinExistence type="predicted"/>
<keyword evidence="2" id="KW-0032">Aminotransferase</keyword>
<feature type="compositionally biased region" description="Basic residues" evidence="1">
    <location>
        <begin position="9"/>
        <end position="21"/>
    </location>
</feature>
<feature type="compositionally biased region" description="Basic and acidic residues" evidence="1">
    <location>
        <begin position="44"/>
        <end position="53"/>
    </location>
</feature>
<dbReference type="EC" id="2.6.1.18" evidence="2"/>
<dbReference type="GO" id="GO:0016223">
    <property type="term" value="F:beta-alanine:pyruvate transaminase activity"/>
    <property type="evidence" value="ECO:0007669"/>
    <property type="project" value="UniProtKB-EC"/>
</dbReference>
<reference evidence="2" key="1">
    <citation type="submission" date="2020-02" db="EMBL/GenBank/DDBJ databases">
        <authorList>
            <person name="Meier V. D."/>
        </authorList>
    </citation>
    <scope>NUCLEOTIDE SEQUENCE</scope>
    <source>
        <strain evidence="2">AVDCRST_MAG40</strain>
    </source>
</reference>
<gene>
    <name evidence="2" type="ORF">AVDCRST_MAG40-2031</name>
</gene>
<feature type="region of interest" description="Disordered" evidence="1">
    <location>
        <begin position="1"/>
        <end position="53"/>
    </location>
</feature>
<accession>A0A6J4LGQ4</accession>
<evidence type="ECO:0000313" key="2">
    <source>
        <dbReference type="EMBL" id="CAA9333297.1"/>
    </source>
</evidence>
<keyword evidence="2" id="KW-0808">Transferase</keyword>
<name>A0A6J4LGQ4_9BACT</name>
<dbReference type="EMBL" id="CADCTX010000616">
    <property type="protein sequence ID" value="CAA9333297.1"/>
    <property type="molecule type" value="Genomic_DNA"/>
</dbReference>
<dbReference type="AlphaFoldDB" id="A0A6J4LGQ4"/>
<feature type="non-terminal residue" evidence="2">
    <location>
        <position position="1"/>
    </location>
</feature>
<sequence>APRRGDGRARRRRRQHGRSLARRALDAVHGEPRVQARAAPTRGGEGHALHRRP</sequence>
<evidence type="ECO:0000256" key="1">
    <source>
        <dbReference type="SAM" id="MobiDB-lite"/>
    </source>
</evidence>